<keyword evidence="1" id="KW-0812">Transmembrane</keyword>
<dbReference type="InterPro" id="IPR036734">
    <property type="entry name" value="Neur_chan_lig-bd_sf"/>
</dbReference>
<dbReference type="PANTHER" id="PTHR18945">
    <property type="entry name" value="NEUROTRANSMITTER GATED ION CHANNEL"/>
    <property type="match status" value="1"/>
</dbReference>
<feature type="transmembrane region" description="Helical" evidence="1">
    <location>
        <begin position="344"/>
        <end position="361"/>
    </location>
</feature>
<sequence>MAFVGCGKRDLTDFRFQVLHVQFEIEASFSKEKLRIRYAITSNFLPTALEHDHCPESSSSTTLAKLKDSLMCDYNQFLRPVKDHRSVTSVKFRLLLKYFQYNDFSHMLSVDSWFNIFWNDEHLVWNPDTFEGIKSVHFIPGVDIWAPDISIYNRHDQSTDPKAISGETTCTVNYHGNVLCVPPLHFDTLCVPNLQKYPYDVQKCVVTFGSWVHQGEEINLTTLSPVVDLEGLAPNGEWEIIQVEPVYHRGNYSCCPNSTYPSVEFLFNLRRIKHSHFISSILPLIVCILITITSMAMSPLNKDRFLLACLSVMGHILHVQNLFYTMPTTGEIPPTVLTITRDSTLLAGFSIIFTVILKSLMENKAESPGWIAVTASVLIASRPGQLIFLHDNSLKGAAASQKQEDGDTIVSNNITSNSATTDWRIIAKFLDVLLFISYLLVYVILILSF</sequence>
<dbReference type="Gene3D" id="2.70.170.10">
    <property type="entry name" value="Neurotransmitter-gated ion-channel ligand-binding domain"/>
    <property type="match status" value="1"/>
</dbReference>
<protein>
    <recommendedName>
        <fullName evidence="2">Neurotransmitter-gated ion-channel ligand-binding domain-containing protein</fullName>
    </recommendedName>
</protein>
<dbReference type="Pfam" id="PF02931">
    <property type="entry name" value="Neur_chan_LBD"/>
    <property type="match status" value="1"/>
</dbReference>
<dbReference type="InterPro" id="IPR006201">
    <property type="entry name" value="Neur_channel"/>
</dbReference>
<gene>
    <name evidence="3" type="ORF">ABEB36_003156</name>
</gene>
<dbReference type="SUPFAM" id="SSF63712">
    <property type="entry name" value="Nicotinic receptor ligand binding domain-like"/>
    <property type="match status" value="1"/>
</dbReference>
<evidence type="ECO:0000259" key="2">
    <source>
        <dbReference type="Pfam" id="PF02931"/>
    </source>
</evidence>
<name>A0ABD1F874_HYPHA</name>
<dbReference type="Proteomes" id="UP001566132">
    <property type="component" value="Unassembled WGS sequence"/>
</dbReference>
<dbReference type="EMBL" id="JBDJPC010000002">
    <property type="protein sequence ID" value="KAL1513795.1"/>
    <property type="molecule type" value="Genomic_DNA"/>
</dbReference>
<evidence type="ECO:0000256" key="1">
    <source>
        <dbReference type="SAM" id="Phobius"/>
    </source>
</evidence>
<reference evidence="3 4" key="1">
    <citation type="submission" date="2024-05" db="EMBL/GenBank/DDBJ databases">
        <title>Genetic variation in Jamaican populations of the coffee berry borer (Hypothenemus hampei).</title>
        <authorList>
            <person name="Errbii M."/>
            <person name="Myrie A."/>
        </authorList>
    </citation>
    <scope>NUCLEOTIDE SEQUENCE [LARGE SCALE GENOMIC DNA]</scope>
    <source>
        <strain evidence="3">JA-Hopewell-2020-01-JO</strain>
        <tissue evidence="3">Whole body</tissue>
    </source>
</reference>
<dbReference type="AlphaFoldDB" id="A0ABD1F874"/>
<keyword evidence="1" id="KW-0472">Membrane</keyword>
<feature type="transmembrane region" description="Helical" evidence="1">
    <location>
        <begin position="305"/>
        <end position="324"/>
    </location>
</feature>
<dbReference type="PRINTS" id="PR00252">
    <property type="entry name" value="NRIONCHANNEL"/>
</dbReference>
<evidence type="ECO:0000313" key="3">
    <source>
        <dbReference type="EMBL" id="KAL1513795.1"/>
    </source>
</evidence>
<dbReference type="FunFam" id="2.70.170.10:FF:000028">
    <property type="entry name" value="AcetylCholine Receptor"/>
    <property type="match status" value="1"/>
</dbReference>
<keyword evidence="4" id="KW-1185">Reference proteome</keyword>
<comment type="caution">
    <text evidence="3">The sequence shown here is derived from an EMBL/GenBank/DDBJ whole genome shotgun (WGS) entry which is preliminary data.</text>
</comment>
<keyword evidence="1" id="KW-1133">Transmembrane helix</keyword>
<feature type="transmembrane region" description="Helical" evidence="1">
    <location>
        <begin position="429"/>
        <end position="448"/>
    </location>
</feature>
<proteinExistence type="predicted"/>
<accession>A0ABD1F874</accession>
<evidence type="ECO:0000313" key="4">
    <source>
        <dbReference type="Proteomes" id="UP001566132"/>
    </source>
</evidence>
<feature type="domain" description="Neurotransmitter-gated ion-channel ligand-binding" evidence="2">
    <location>
        <begin position="65"/>
        <end position="271"/>
    </location>
</feature>
<feature type="transmembrane region" description="Helical" evidence="1">
    <location>
        <begin position="277"/>
        <end position="298"/>
    </location>
</feature>
<organism evidence="3 4">
    <name type="scientific">Hypothenemus hampei</name>
    <name type="common">Coffee berry borer</name>
    <dbReference type="NCBI Taxonomy" id="57062"/>
    <lineage>
        <taxon>Eukaryota</taxon>
        <taxon>Metazoa</taxon>
        <taxon>Ecdysozoa</taxon>
        <taxon>Arthropoda</taxon>
        <taxon>Hexapoda</taxon>
        <taxon>Insecta</taxon>
        <taxon>Pterygota</taxon>
        <taxon>Neoptera</taxon>
        <taxon>Endopterygota</taxon>
        <taxon>Coleoptera</taxon>
        <taxon>Polyphaga</taxon>
        <taxon>Cucujiformia</taxon>
        <taxon>Curculionidae</taxon>
        <taxon>Scolytinae</taxon>
        <taxon>Hypothenemus</taxon>
    </lineage>
</organism>
<dbReference type="InterPro" id="IPR006202">
    <property type="entry name" value="Neur_chan_lig-bd"/>
</dbReference>
<dbReference type="CDD" id="cd18989">
    <property type="entry name" value="LGIC_ECD_cation"/>
    <property type="match status" value="1"/>
</dbReference>